<dbReference type="InterPro" id="IPR004104">
    <property type="entry name" value="Gfo/Idh/MocA-like_OxRdtase_C"/>
</dbReference>
<dbReference type="EMBL" id="AP028055">
    <property type="protein sequence ID" value="BEG99589.1"/>
    <property type="molecule type" value="Genomic_DNA"/>
</dbReference>
<dbReference type="Gene3D" id="3.40.50.720">
    <property type="entry name" value="NAD(P)-binding Rossmann-like Domain"/>
    <property type="match status" value="1"/>
</dbReference>
<dbReference type="Gene3D" id="3.30.360.10">
    <property type="entry name" value="Dihydrodipicolinate Reductase, domain 2"/>
    <property type="match status" value="1"/>
</dbReference>
<dbReference type="SUPFAM" id="SSF51735">
    <property type="entry name" value="NAD(P)-binding Rossmann-fold domains"/>
    <property type="match status" value="1"/>
</dbReference>
<gene>
    <name evidence="3" type="ORF">BSYN_18540</name>
</gene>
<protein>
    <submittedName>
        <fullName evidence="3">Oxidoreductase</fullName>
    </submittedName>
</protein>
<accession>A0ABM8IGZ2</accession>
<dbReference type="InterPro" id="IPR036291">
    <property type="entry name" value="NAD(P)-bd_dom_sf"/>
</dbReference>
<dbReference type="InterPro" id="IPR051450">
    <property type="entry name" value="Gfo/Idh/MocA_Oxidoreductases"/>
</dbReference>
<name>A0ABM8IGZ2_9BACE</name>
<keyword evidence="4" id="KW-1185">Reference proteome</keyword>
<dbReference type="PANTHER" id="PTHR43377">
    <property type="entry name" value="BILIVERDIN REDUCTASE A"/>
    <property type="match status" value="1"/>
</dbReference>
<organism evidence="3 4">
    <name type="scientific">Bacteroides sedimenti</name>
    <dbReference type="NCBI Taxonomy" id="2136147"/>
    <lineage>
        <taxon>Bacteria</taxon>
        <taxon>Pseudomonadati</taxon>
        <taxon>Bacteroidota</taxon>
        <taxon>Bacteroidia</taxon>
        <taxon>Bacteroidales</taxon>
        <taxon>Bacteroidaceae</taxon>
        <taxon>Bacteroides</taxon>
    </lineage>
</organism>
<evidence type="ECO:0000259" key="2">
    <source>
        <dbReference type="Pfam" id="PF02894"/>
    </source>
</evidence>
<sequence>MLNLGKSQMTTDTQYKSKTRKPLTITIMGGGNRGKTYAEYALKYPDELKVLAIVEPNEINREYFTSLYQIPEHLSFADETSFFAQKKLSDAIFIATPDHCHYSQAINALNNGYHILLEKPIAQNLNECYDIAALAEKKNLLVGVCHVLRYSKCFQKVKQLIESKELGEIINIIHFEPVGLERMAHAFIRGQWRKQEDAGPIIITKSCHDLDLIQGLVGKKCKSIASYGALNYFKQENAPKGSTDRCINGCLVEESCPYSAVKIYLKERSWLRNFALTADEKINEEIIRKELKEGLYGRCVFHCDNTVIDSQVVSMLFEDNVTANFTMSAFTKKEFRTTRILLTNGEIFSDEKSITYSNFQEGTEKRIQINETSKHGGGDHVIIKSFINACRENSKELLPSNIDDSIEGFRMAIMAEESRIKKKMIEL</sequence>
<proteinExistence type="predicted"/>
<feature type="domain" description="Gfo/Idh/MocA-like oxidoreductase N-terminal" evidence="1">
    <location>
        <begin position="24"/>
        <end position="145"/>
    </location>
</feature>
<feature type="domain" description="Gfo/Idh/MocA-like oxidoreductase C-terminal" evidence="2">
    <location>
        <begin position="158"/>
        <end position="426"/>
    </location>
</feature>
<evidence type="ECO:0000313" key="4">
    <source>
        <dbReference type="Proteomes" id="UP001496674"/>
    </source>
</evidence>
<evidence type="ECO:0000313" key="3">
    <source>
        <dbReference type="EMBL" id="BEG99589.1"/>
    </source>
</evidence>
<dbReference type="Pfam" id="PF02894">
    <property type="entry name" value="GFO_IDH_MocA_C"/>
    <property type="match status" value="1"/>
</dbReference>
<reference evidence="3 4" key="1">
    <citation type="submission" date="2023-04" db="EMBL/GenBank/DDBJ databases">
        <title>Draft genome sequence of acteroides sedimenti strain YN3PY1.</title>
        <authorList>
            <person name="Yoshida N."/>
        </authorList>
    </citation>
    <scope>NUCLEOTIDE SEQUENCE [LARGE SCALE GENOMIC DNA]</scope>
    <source>
        <strain evidence="3 4">YN3PY1</strain>
    </source>
</reference>
<dbReference type="PANTHER" id="PTHR43377:SF2">
    <property type="entry name" value="BINDING ROSSMANN FOLD OXIDOREDUCTASE, PUTATIVE (AFU_ORTHOLOGUE AFUA_4G00560)-RELATED"/>
    <property type="match status" value="1"/>
</dbReference>
<dbReference type="InterPro" id="IPR000683">
    <property type="entry name" value="Gfo/Idh/MocA-like_OxRdtase_N"/>
</dbReference>
<dbReference type="Pfam" id="PF01408">
    <property type="entry name" value="GFO_IDH_MocA"/>
    <property type="match status" value="1"/>
</dbReference>
<dbReference type="RefSeq" id="WP_353330261.1">
    <property type="nucleotide sequence ID" value="NZ_AP028055.1"/>
</dbReference>
<evidence type="ECO:0000259" key="1">
    <source>
        <dbReference type="Pfam" id="PF01408"/>
    </source>
</evidence>
<dbReference type="SUPFAM" id="SSF55347">
    <property type="entry name" value="Glyceraldehyde-3-phosphate dehydrogenase-like, C-terminal domain"/>
    <property type="match status" value="1"/>
</dbReference>
<dbReference type="Proteomes" id="UP001496674">
    <property type="component" value="Chromosome"/>
</dbReference>